<evidence type="ECO:0000313" key="14">
    <source>
        <dbReference type="EMBL" id="SKA56288.1"/>
    </source>
</evidence>
<evidence type="ECO:0000256" key="3">
    <source>
        <dbReference type="ARBA" id="ARBA00022553"/>
    </source>
</evidence>
<gene>
    <name evidence="14" type="ORF">SAMN02745132_02539</name>
</gene>
<keyword evidence="4" id="KW-0812">Transmembrane</keyword>
<keyword evidence="8" id="KW-0902">Two-component regulatory system</keyword>
<dbReference type="SUPFAM" id="SSF47226">
    <property type="entry name" value="Histidine-containing phosphotransfer domain, HPT domain"/>
    <property type="match status" value="1"/>
</dbReference>
<name>A0A1T4UUJ0_9GAMM</name>
<dbReference type="CDD" id="cd17546">
    <property type="entry name" value="REC_hyHK_CKI1_RcsC-like"/>
    <property type="match status" value="1"/>
</dbReference>
<evidence type="ECO:0000256" key="10">
    <source>
        <dbReference type="PROSITE-ProRule" id="PRU00110"/>
    </source>
</evidence>
<dbReference type="EMBL" id="FUXU01000031">
    <property type="protein sequence ID" value="SKA56288.1"/>
    <property type="molecule type" value="Genomic_DNA"/>
</dbReference>
<evidence type="ECO:0000256" key="4">
    <source>
        <dbReference type="ARBA" id="ARBA00022692"/>
    </source>
</evidence>
<evidence type="ECO:0000256" key="11">
    <source>
        <dbReference type="PROSITE-ProRule" id="PRU00169"/>
    </source>
</evidence>
<dbReference type="Gene3D" id="3.40.50.2300">
    <property type="match status" value="1"/>
</dbReference>
<keyword evidence="6" id="KW-0067">ATP-binding</keyword>
<proteinExistence type="predicted"/>
<dbReference type="GO" id="GO:0005886">
    <property type="term" value="C:plasma membrane"/>
    <property type="evidence" value="ECO:0007669"/>
    <property type="project" value="UniProtKB-SubCell"/>
</dbReference>
<organism evidence="14 15">
    <name type="scientific">Enterovibrio nigricans DSM 22720</name>
    <dbReference type="NCBI Taxonomy" id="1121868"/>
    <lineage>
        <taxon>Bacteria</taxon>
        <taxon>Pseudomonadati</taxon>
        <taxon>Pseudomonadota</taxon>
        <taxon>Gammaproteobacteria</taxon>
        <taxon>Vibrionales</taxon>
        <taxon>Vibrionaceae</taxon>
        <taxon>Enterovibrio</taxon>
    </lineage>
</organism>
<comment type="caution">
    <text evidence="11">Lacks conserved residue(s) required for the propagation of feature annotation.</text>
</comment>
<dbReference type="GO" id="GO:0004672">
    <property type="term" value="F:protein kinase activity"/>
    <property type="evidence" value="ECO:0007669"/>
    <property type="project" value="UniProtKB-ARBA"/>
</dbReference>
<dbReference type="RefSeq" id="WP_244556579.1">
    <property type="nucleotide sequence ID" value="NZ_FUXU01000031.1"/>
</dbReference>
<dbReference type="Pfam" id="PF01627">
    <property type="entry name" value="Hpt"/>
    <property type="match status" value="1"/>
</dbReference>
<keyword evidence="3 10" id="KW-0597">Phosphoprotein</keyword>
<sequence>MPEMDGIAATKAIRQLDSPAKDVVIVALTAHAIRGDKEHFLNSGMNDFVSKPFTRATIMDCLGKWQTNLNSPKNNNSVSTQPSDTASTLTGDYSLVNEGTLAQLVKDTSSDIVSELVEFYISDARTRSNKITHAANEKDYYALEFEAHTLGSSAAAHGNSGLCDLCRKIEQQCIEQQFDAALKSAELLKNLADASFLALEARVQRGFTA</sequence>
<feature type="domain" description="Response regulatory" evidence="12">
    <location>
        <begin position="1"/>
        <end position="66"/>
    </location>
</feature>
<keyword evidence="15" id="KW-1185">Reference proteome</keyword>
<keyword evidence="9" id="KW-0472">Membrane</keyword>
<dbReference type="AlphaFoldDB" id="A0A1T4UUJ0"/>
<dbReference type="GO" id="GO:0000160">
    <property type="term" value="P:phosphorelay signal transduction system"/>
    <property type="evidence" value="ECO:0007669"/>
    <property type="project" value="UniProtKB-KW"/>
</dbReference>
<dbReference type="GO" id="GO:0005524">
    <property type="term" value="F:ATP binding"/>
    <property type="evidence" value="ECO:0007669"/>
    <property type="project" value="UniProtKB-KW"/>
</dbReference>
<evidence type="ECO:0000256" key="9">
    <source>
        <dbReference type="ARBA" id="ARBA00023136"/>
    </source>
</evidence>
<evidence type="ECO:0000259" key="13">
    <source>
        <dbReference type="PROSITE" id="PS50894"/>
    </source>
</evidence>
<dbReference type="Proteomes" id="UP000190162">
    <property type="component" value="Unassembled WGS sequence"/>
</dbReference>
<reference evidence="15" key="1">
    <citation type="submission" date="2017-02" db="EMBL/GenBank/DDBJ databases">
        <authorList>
            <person name="Varghese N."/>
            <person name="Submissions S."/>
        </authorList>
    </citation>
    <scope>NUCLEOTIDE SEQUENCE [LARGE SCALE GENOMIC DNA]</scope>
    <source>
        <strain evidence="15">DSM 22720</strain>
    </source>
</reference>
<feature type="modified residue" description="Phosphohistidine" evidence="10">
    <location>
        <position position="148"/>
    </location>
</feature>
<accession>A0A1T4UUJ0</accession>
<keyword evidence="2" id="KW-1003">Cell membrane</keyword>
<protein>
    <submittedName>
        <fullName evidence="14">Hpt domain-containing protein</fullName>
    </submittedName>
</protein>
<evidence type="ECO:0000256" key="2">
    <source>
        <dbReference type="ARBA" id="ARBA00022475"/>
    </source>
</evidence>
<evidence type="ECO:0000259" key="12">
    <source>
        <dbReference type="PROSITE" id="PS50110"/>
    </source>
</evidence>
<evidence type="ECO:0000256" key="1">
    <source>
        <dbReference type="ARBA" id="ARBA00004651"/>
    </source>
</evidence>
<dbReference type="PROSITE" id="PS50894">
    <property type="entry name" value="HPT"/>
    <property type="match status" value="1"/>
</dbReference>
<dbReference type="PROSITE" id="PS50110">
    <property type="entry name" value="RESPONSE_REGULATORY"/>
    <property type="match status" value="1"/>
</dbReference>
<dbReference type="InterPro" id="IPR001789">
    <property type="entry name" value="Sig_transdc_resp-reg_receiver"/>
</dbReference>
<dbReference type="Pfam" id="PF00072">
    <property type="entry name" value="Response_reg"/>
    <property type="match status" value="1"/>
</dbReference>
<dbReference type="PANTHER" id="PTHR45339:SF1">
    <property type="entry name" value="HYBRID SIGNAL TRANSDUCTION HISTIDINE KINASE J"/>
    <property type="match status" value="1"/>
</dbReference>
<evidence type="ECO:0000256" key="8">
    <source>
        <dbReference type="ARBA" id="ARBA00023012"/>
    </source>
</evidence>
<keyword evidence="5" id="KW-0547">Nucleotide-binding</keyword>
<dbReference type="InterPro" id="IPR008207">
    <property type="entry name" value="Sig_transdc_His_kin_Hpt_dom"/>
</dbReference>
<dbReference type="InterPro" id="IPR036641">
    <property type="entry name" value="HPT_dom_sf"/>
</dbReference>
<dbReference type="SUPFAM" id="SSF52172">
    <property type="entry name" value="CheY-like"/>
    <property type="match status" value="1"/>
</dbReference>
<evidence type="ECO:0000256" key="6">
    <source>
        <dbReference type="ARBA" id="ARBA00022840"/>
    </source>
</evidence>
<dbReference type="InterPro" id="IPR011006">
    <property type="entry name" value="CheY-like_superfamily"/>
</dbReference>
<evidence type="ECO:0000256" key="7">
    <source>
        <dbReference type="ARBA" id="ARBA00022989"/>
    </source>
</evidence>
<dbReference type="Gene3D" id="1.20.120.160">
    <property type="entry name" value="HPT domain"/>
    <property type="match status" value="1"/>
</dbReference>
<keyword evidence="7" id="KW-1133">Transmembrane helix</keyword>
<comment type="subcellular location">
    <subcellularLocation>
        <location evidence="1">Cell membrane</location>
        <topology evidence="1">Multi-pass membrane protein</topology>
    </subcellularLocation>
</comment>
<evidence type="ECO:0000313" key="15">
    <source>
        <dbReference type="Proteomes" id="UP000190162"/>
    </source>
</evidence>
<evidence type="ECO:0000256" key="5">
    <source>
        <dbReference type="ARBA" id="ARBA00022741"/>
    </source>
</evidence>
<dbReference type="PANTHER" id="PTHR45339">
    <property type="entry name" value="HYBRID SIGNAL TRANSDUCTION HISTIDINE KINASE J"/>
    <property type="match status" value="1"/>
</dbReference>
<feature type="domain" description="HPt" evidence="13">
    <location>
        <begin position="109"/>
        <end position="202"/>
    </location>
</feature>